<accession>A0ABV3DN37</accession>
<sequence>MAPQVASAFAEQARIGVIWGGIFGPRQFSARLSAVAAQVLPKHTSGPGTCPAAKIASGTPG</sequence>
<keyword evidence="2" id="KW-1185">Reference proteome</keyword>
<organism evidence="1 2">
    <name type="scientific">Streptodolium elevatio</name>
    <dbReference type="NCBI Taxonomy" id="3157996"/>
    <lineage>
        <taxon>Bacteria</taxon>
        <taxon>Bacillati</taxon>
        <taxon>Actinomycetota</taxon>
        <taxon>Actinomycetes</taxon>
        <taxon>Kitasatosporales</taxon>
        <taxon>Streptomycetaceae</taxon>
        <taxon>Streptodolium</taxon>
    </lineage>
</organism>
<protein>
    <submittedName>
        <fullName evidence="1">Uncharacterized protein</fullName>
    </submittedName>
</protein>
<name>A0ABV3DN37_9ACTN</name>
<evidence type="ECO:0000313" key="2">
    <source>
        <dbReference type="Proteomes" id="UP001551482"/>
    </source>
</evidence>
<dbReference type="Proteomes" id="UP001551482">
    <property type="component" value="Unassembled WGS sequence"/>
</dbReference>
<comment type="caution">
    <text evidence="1">The sequence shown here is derived from an EMBL/GenBank/DDBJ whole genome shotgun (WGS) entry which is preliminary data.</text>
</comment>
<dbReference type="RefSeq" id="WP_358358631.1">
    <property type="nucleotide sequence ID" value="NZ_JBEZFP010000080.1"/>
</dbReference>
<proteinExistence type="predicted"/>
<dbReference type="EMBL" id="JBEZFP010000080">
    <property type="protein sequence ID" value="MEU8137153.1"/>
    <property type="molecule type" value="Genomic_DNA"/>
</dbReference>
<reference evidence="1 2" key="1">
    <citation type="submission" date="2024-06" db="EMBL/GenBank/DDBJ databases">
        <title>The Natural Products Discovery Center: Release of the First 8490 Sequenced Strains for Exploring Actinobacteria Biosynthetic Diversity.</title>
        <authorList>
            <person name="Kalkreuter E."/>
            <person name="Kautsar S.A."/>
            <person name="Yang D."/>
            <person name="Bader C.D."/>
            <person name="Teijaro C.N."/>
            <person name="Fluegel L."/>
            <person name="Davis C.M."/>
            <person name="Simpson J.R."/>
            <person name="Lauterbach L."/>
            <person name="Steele A.D."/>
            <person name="Gui C."/>
            <person name="Meng S."/>
            <person name="Li G."/>
            <person name="Viehrig K."/>
            <person name="Ye F."/>
            <person name="Su P."/>
            <person name="Kiefer A.F."/>
            <person name="Nichols A."/>
            <person name="Cepeda A.J."/>
            <person name="Yan W."/>
            <person name="Fan B."/>
            <person name="Jiang Y."/>
            <person name="Adhikari A."/>
            <person name="Zheng C.-J."/>
            <person name="Schuster L."/>
            <person name="Cowan T.M."/>
            <person name="Smanski M.J."/>
            <person name="Chevrette M.G."/>
            <person name="De Carvalho L.P.S."/>
            <person name="Shen B."/>
        </authorList>
    </citation>
    <scope>NUCLEOTIDE SEQUENCE [LARGE SCALE GENOMIC DNA]</scope>
    <source>
        <strain evidence="1 2">NPDC048946</strain>
    </source>
</reference>
<evidence type="ECO:0000313" key="1">
    <source>
        <dbReference type="EMBL" id="MEU8137153.1"/>
    </source>
</evidence>
<gene>
    <name evidence="1" type="ORF">AB0C36_27005</name>
</gene>